<dbReference type="EMBL" id="CM016555">
    <property type="protein sequence ID" value="TKW19448.1"/>
    <property type="molecule type" value="Genomic_DNA"/>
</dbReference>
<evidence type="ECO:0000259" key="4">
    <source>
        <dbReference type="Pfam" id="PF13968"/>
    </source>
</evidence>
<feature type="transmembrane region" description="Helical" evidence="2">
    <location>
        <begin position="133"/>
        <end position="153"/>
    </location>
</feature>
<feature type="compositionally biased region" description="Polar residues" evidence="1">
    <location>
        <begin position="703"/>
        <end position="714"/>
    </location>
</feature>
<dbReference type="AlphaFoldDB" id="A0A4U6USR4"/>
<dbReference type="Proteomes" id="UP000298652">
    <property type="component" value="Chromosome 4"/>
</dbReference>
<name>A0A4U6USR4_SETVI</name>
<feature type="region of interest" description="Disordered" evidence="1">
    <location>
        <begin position="703"/>
        <end position="723"/>
    </location>
</feature>
<organism evidence="5 6">
    <name type="scientific">Setaria viridis</name>
    <name type="common">Green bristlegrass</name>
    <name type="synonym">Setaria italica subsp. viridis</name>
    <dbReference type="NCBI Taxonomy" id="4556"/>
    <lineage>
        <taxon>Eukaryota</taxon>
        <taxon>Viridiplantae</taxon>
        <taxon>Streptophyta</taxon>
        <taxon>Embryophyta</taxon>
        <taxon>Tracheophyta</taxon>
        <taxon>Spermatophyta</taxon>
        <taxon>Magnoliopsida</taxon>
        <taxon>Liliopsida</taxon>
        <taxon>Poales</taxon>
        <taxon>Poaceae</taxon>
        <taxon>PACMAD clade</taxon>
        <taxon>Panicoideae</taxon>
        <taxon>Panicodae</taxon>
        <taxon>Paniceae</taxon>
        <taxon>Cenchrinae</taxon>
        <taxon>Setaria</taxon>
    </lineage>
</organism>
<feature type="transmembrane region" description="Helical" evidence="2">
    <location>
        <begin position="101"/>
        <end position="121"/>
    </location>
</feature>
<proteinExistence type="predicted"/>
<feature type="transmembrane region" description="Helical" evidence="2">
    <location>
        <begin position="69"/>
        <end position="89"/>
    </location>
</feature>
<keyword evidence="2" id="KW-0472">Membrane</keyword>
<keyword evidence="2" id="KW-0812">Transmembrane</keyword>
<sequence>MMLACCLLFSIQGLCHHAPKLSHFYSSGPFAKALSMDKFGVPADIGEAMGIKNSTTTFTQSWGSTQGQLVRVEVLVLFSALICILVELFGSRWRWYSQEFFRFFVWAVYTLFTVLAPYTIGLLQDSPFRDQTFVLWATILLLIQVDVDSISVYSIHDIEHRKRMFVQHLLQIILVLWLIVNCKGHNISYTANIWIFWIQSVILTYRNYQSLSNASKKGGLLKLSKVVADYMMIEHEQIPQGLNPNPGTMEGYKYIFHGEEEVATLLPTAPEYTEATRRKCTTIDSVCQWIRRESALNQEAKETLKDVALSFSLFKLLKRRLCGYQIGEAGLAKTLDFVLHGLISEEGNYIRAFGVIEMELSFMYDFLYTRFNTEHTVAKGFTAWFIVIIVTVSNSISGAFSRHYHRSSLEQRVHGIDVTRWVTIVLFIIVLAWYLPLRGYPDWRWYMVHELHVHQRQRPTRMLILTKTSFVKDDAKRSWQRALGQHSLLLNFDYRPSNVLSLLSLGLVDATREGQKAGEKIKLTDELIERVLSGFKESKGQLQDGQSALAKNQLESQFSWACTLSTHIDKILVWHIGTTIAMDGHPVPPTGDHRVAKTLLDYCAYLVAFVPDMLPGHGYDTQCIFDAVVAEAWESITGCDSISSRCEKLVMAVLPSNTSCTTLELGARLGRELRGVVPEERRWKVLADFWAEFILFLAPSSNRPSTTDGAQGNNGAPAHDLPV</sequence>
<evidence type="ECO:0000313" key="6">
    <source>
        <dbReference type="Proteomes" id="UP000298652"/>
    </source>
</evidence>
<evidence type="ECO:0000256" key="3">
    <source>
        <dbReference type="SAM" id="SignalP"/>
    </source>
</evidence>
<keyword evidence="6" id="KW-1185">Reference proteome</keyword>
<feature type="domain" description="DUF4220" evidence="4">
    <location>
        <begin position="106"/>
        <end position="489"/>
    </location>
</feature>
<dbReference type="InterPro" id="IPR025315">
    <property type="entry name" value="DUF4220"/>
</dbReference>
<feature type="signal peptide" evidence="3">
    <location>
        <begin position="1"/>
        <end position="17"/>
    </location>
</feature>
<feature type="chain" id="PRO_5020850920" description="DUF4220 domain-containing protein" evidence="3">
    <location>
        <begin position="18"/>
        <end position="723"/>
    </location>
</feature>
<keyword evidence="3" id="KW-0732">Signal</keyword>
<accession>A0A4U6USR4</accession>
<evidence type="ECO:0000256" key="1">
    <source>
        <dbReference type="SAM" id="MobiDB-lite"/>
    </source>
</evidence>
<feature type="transmembrane region" description="Helical" evidence="2">
    <location>
        <begin position="381"/>
        <end position="400"/>
    </location>
</feature>
<evidence type="ECO:0000313" key="5">
    <source>
        <dbReference type="EMBL" id="TKW19448.1"/>
    </source>
</evidence>
<keyword evidence="2" id="KW-1133">Transmembrane helix</keyword>
<dbReference type="Pfam" id="PF13968">
    <property type="entry name" value="DUF4220"/>
    <property type="match status" value="1"/>
</dbReference>
<dbReference type="Pfam" id="PF04578">
    <property type="entry name" value="DUF594"/>
    <property type="match status" value="1"/>
</dbReference>
<gene>
    <name evidence="5" type="ORF">SEVIR_4G020100v2</name>
</gene>
<dbReference type="PANTHER" id="PTHR31325">
    <property type="entry name" value="OS01G0798800 PROTEIN-RELATED"/>
    <property type="match status" value="1"/>
</dbReference>
<reference evidence="5" key="1">
    <citation type="submission" date="2019-03" db="EMBL/GenBank/DDBJ databases">
        <title>WGS assembly of Setaria viridis.</title>
        <authorList>
            <person name="Huang P."/>
            <person name="Jenkins J."/>
            <person name="Grimwood J."/>
            <person name="Barry K."/>
            <person name="Healey A."/>
            <person name="Mamidi S."/>
            <person name="Sreedasyam A."/>
            <person name="Shu S."/>
            <person name="Feldman M."/>
            <person name="Wu J."/>
            <person name="Yu Y."/>
            <person name="Chen C."/>
            <person name="Johnson J."/>
            <person name="Rokhsar D."/>
            <person name="Baxter I."/>
            <person name="Schmutz J."/>
            <person name="Brutnell T."/>
            <person name="Kellogg E."/>
        </authorList>
    </citation>
    <scope>NUCLEOTIDE SEQUENCE [LARGE SCALE GENOMIC DNA]</scope>
</reference>
<evidence type="ECO:0000256" key="2">
    <source>
        <dbReference type="SAM" id="Phobius"/>
    </source>
</evidence>
<feature type="transmembrane region" description="Helical" evidence="2">
    <location>
        <begin position="420"/>
        <end position="437"/>
    </location>
</feature>
<dbReference type="InterPro" id="IPR007658">
    <property type="entry name" value="DUF594"/>
</dbReference>
<protein>
    <recommendedName>
        <fullName evidence="4">DUF4220 domain-containing protein</fullName>
    </recommendedName>
</protein>
<dbReference type="Gramene" id="TKW19448">
    <property type="protein sequence ID" value="TKW19448"/>
    <property type="gene ID" value="SEVIR_4G020100v2"/>
</dbReference>